<dbReference type="Proteomes" id="UP000030744">
    <property type="component" value="Unassembled WGS sequence"/>
</dbReference>
<organism evidence="2 3">
    <name type="scientific">Eimeria mitis</name>
    <dbReference type="NCBI Taxonomy" id="44415"/>
    <lineage>
        <taxon>Eukaryota</taxon>
        <taxon>Sar</taxon>
        <taxon>Alveolata</taxon>
        <taxon>Apicomplexa</taxon>
        <taxon>Conoidasida</taxon>
        <taxon>Coccidia</taxon>
        <taxon>Eucoccidiorida</taxon>
        <taxon>Eimeriorina</taxon>
        <taxon>Eimeriidae</taxon>
        <taxon>Eimeria</taxon>
    </lineage>
</organism>
<dbReference type="AlphaFoldDB" id="U6KD05"/>
<evidence type="ECO:0000256" key="1">
    <source>
        <dbReference type="SAM" id="MobiDB-lite"/>
    </source>
</evidence>
<feature type="compositionally biased region" description="Polar residues" evidence="1">
    <location>
        <begin position="53"/>
        <end position="73"/>
    </location>
</feature>
<dbReference type="OrthoDB" id="346034at2759"/>
<dbReference type="GeneID" id="60403966"/>
<evidence type="ECO:0000313" key="3">
    <source>
        <dbReference type="Proteomes" id="UP000030744"/>
    </source>
</evidence>
<evidence type="ECO:0000313" key="2">
    <source>
        <dbReference type="EMBL" id="CDJ35824.1"/>
    </source>
</evidence>
<feature type="region of interest" description="Disordered" evidence="1">
    <location>
        <begin position="165"/>
        <end position="203"/>
    </location>
</feature>
<gene>
    <name evidence="2" type="ORF">EMH_0035190</name>
</gene>
<dbReference type="VEuPathDB" id="ToxoDB:EMH_0035190"/>
<dbReference type="EMBL" id="HG733717">
    <property type="protein sequence ID" value="CDJ35824.1"/>
    <property type="molecule type" value="Genomic_DNA"/>
</dbReference>
<reference evidence="2" key="2">
    <citation type="submission" date="2013-10" db="EMBL/GenBank/DDBJ databases">
        <authorList>
            <person name="Aslett M."/>
        </authorList>
    </citation>
    <scope>NUCLEOTIDE SEQUENCE [LARGE SCALE GENOMIC DNA]</scope>
    <source>
        <strain evidence="2">Houghton</strain>
    </source>
</reference>
<name>U6KD05_9EIME</name>
<protein>
    <submittedName>
        <fullName evidence="2">Uncharacterized protein</fullName>
    </submittedName>
</protein>
<dbReference type="RefSeq" id="XP_037878113.1">
    <property type="nucleotide sequence ID" value="XM_038022259.1"/>
</dbReference>
<feature type="compositionally biased region" description="Low complexity" evidence="1">
    <location>
        <begin position="165"/>
        <end position="180"/>
    </location>
</feature>
<accession>U6KD05</accession>
<feature type="region of interest" description="Disordered" evidence="1">
    <location>
        <begin position="53"/>
        <end position="74"/>
    </location>
</feature>
<keyword evidence="3" id="KW-1185">Reference proteome</keyword>
<proteinExistence type="predicted"/>
<sequence>MRSCIFGFNTHVAELPSSATDIRAAESSHVGPQEVETASELALPEELLKSTSLNEGASTNGGRSHSLTRTPSTDIHREDASAWAQDGGSRPQFNGVLPSELRARLAALSHEVATRQGDCRESRLTSKAACRRGRHSTRRAATALHVTYPSMELSQNVGLNGSPCSATPPATPTSTGAKTPVLPVPCEARGSSDARSPTESDDCVWPDKGALLQALGMAIQKSDDNGGFGSRGSPLGDSSLLVPPANSLHCAEEGCDSSFQASDVAASLEVSDAERDVSATAAPFFYGSSFALPHAASRSYQQVDDIIEPARSWASTGDKLVTSGNGGGGAIRSVDRLLG</sequence>
<reference evidence="2" key="1">
    <citation type="submission" date="2013-10" db="EMBL/GenBank/DDBJ databases">
        <title>Genomic analysis of the causative agents of coccidiosis in chickens.</title>
        <authorList>
            <person name="Reid A.J."/>
            <person name="Blake D."/>
            <person name="Billington K."/>
            <person name="Browne H."/>
            <person name="Dunn M."/>
            <person name="Hung S."/>
            <person name="Kawahara F."/>
            <person name="Miranda-Saavedra D."/>
            <person name="Mourier T."/>
            <person name="Nagra H."/>
            <person name="Otto T.D."/>
            <person name="Rawlings N."/>
            <person name="Sanchez A."/>
            <person name="Sanders M."/>
            <person name="Subramaniam C."/>
            <person name="Tay Y."/>
            <person name="Dear P."/>
            <person name="Doerig C."/>
            <person name="Gruber A."/>
            <person name="Parkinson J."/>
            <person name="Shirley M."/>
            <person name="Wan K.L."/>
            <person name="Berriman M."/>
            <person name="Tomley F."/>
            <person name="Pain A."/>
        </authorList>
    </citation>
    <scope>NUCLEOTIDE SEQUENCE [LARGE SCALE GENOMIC DNA]</scope>
    <source>
        <strain evidence="2">Houghton</strain>
    </source>
</reference>